<dbReference type="Gene3D" id="3.90.780.10">
    <property type="entry name" value="5'-Nucleotidase, C-terminal domain"/>
    <property type="match status" value="1"/>
</dbReference>
<protein>
    <submittedName>
        <fullName evidence="5">Putative 5'-nucleotidase</fullName>
        <ecNumber evidence="5">3.1.3.5</ecNumber>
    </submittedName>
</protein>
<dbReference type="RefSeq" id="WP_014424310.1">
    <property type="nucleotide sequence ID" value="NC_017068.1"/>
</dbReference>
<dbReference type="eggNOG" id="COG0737">
    <property type="taxonomic scope" value="Bacteria"/>
</dbReference>
<feature type="domain" description="Calcineurin-like phosphoesterase" evidence="3">
    <location>
        <begin position="33"/>
        <end position="241"/>
    </location>
</feature>
<evidence type="ECO:0000259" key="3">
    <source>
        <dbReference type="Pfam" id="PF00149"/>
    </source>
</evidence>
<keyword evidence="2 5" id="KW-0378">Hydrolase</keyword>
<dbReference type="OrthoDB" id="7820733at2"/>
<proteinExistence type="inferred from homology"/>
<dbReference type="GO" id="GO:0009166">
    <property type="term" value="P:nucleotide catabolic process"/>
    <property type="evidence" value="ECO:0007669"/>
    <property type="project" value="InterPro"/>
</dbReference>
<dbReference type="EMBL" id="AP012292">
    <property type="protein sequence ID" value="BAL82873.1"/>
    <property type="molecule type" value="Genomic_DNA"/>
</dbReference>
<dbReference type="CDD" id="cd00845">
    <property type="entry name" value="MPP_UshA_N_like"/>
    <property type="match status" value="1"/>
</dbReference>
<evidence type="ECO:0000256" key="1">
    <source>
        <dbReference type="ARBA" id="ARBA00022729"/>
    </source>
</evidence>
<dbReference type="InterPro" id="IPR029052">
    <property type="entry name" value="Metallo-depent_PP-like"/>
</dbReference>
<evidence type="ECO:0000313" key="5">
    <source>
        <dbReference type="EMBL" id="BAL82873.1"/>
    </source>
</evidence>
<organism evidence="5 6">
    <name type="scientific">Selenomonas ruminantium subsp. lactilytica (strain NBRC 103574 / TAM6421)</name>
    <dbReference type="NCBI Taxonomy" id="927704"/>
    <lineage>
        <taxon>Bacteria</taxon>
        <taxon>Bacillati</taxon>
        <taxon>Bacillota</taxon>
        <taxon>Negativicutes</taxon>
        <taxon>Selenomonadales</taxon>
        <taxon>Selenomonadaceae</taxon>
        <taxon>Selenomonas</taxon>
    </lineage>
</organism>
<evidence type="ECO:0000256" key="2">
    <source>
        <dbReference type="RuleBase" id="RU362119"/>
    </source>
</evidence>
<dbReference type="GO" id="GO:0008253">
    <property type="term" value="F:5'-nucleotidase activity"/>
    <property type="evidence" value="ECO:0007669"/>
    <property type="project" value="UniProtKB-EC"/>
</dbReference>
<dbReference type="SUPFAM" id="SSF55816">
    <property type="entry name" value="5'-nucleotidase (syn. UDP-sugar hydrolase), C-terminal domain"/>
    <property type="match status" value="1"/>
</dbReference>
<dbReference type="PROSITE" id="PS00785">
    <property type="entry name" value="5_NUCLEOTIDASE_1"/>
    <property type="match status" value="1"/>
</dbReference>
<dbReference type="Proteomes" id="UP000007887">
    <property type="component" value="Chromosome"/>
</dbReference>
<dbReference type="PRINTS" id="PR01607">
    <property type="entry name" value="APYRASEFAMLY"/>
</dbReference>
<keyword evidence="1 2" id="KW-0732">Signal</keyword>
<dbReference type="HOGENOM" id="CLU_005854_7_3_9"/>
<gene>
    <name evidence="5" type="ordered locus">SELR_11650</name>
</gene>
<dbReference type="InterPro" id="IPR008334">
    <property type="entry name" value="5'-Nucleotdase_C"/>
</dbReference>
<dbReference type="EC" id="3.1.3.5" evidence="5"/>
<dbReference type="GO" id="GO:0030288">
    <property type="term" value="C:outer membrane-bounded periplasmic space"/>
    <property type="evidence" value="ECO:0007669"/>
    <property type="project" value="TreeGrafter"/>
</dbReference>
<dbReference type="KEGG" id="sri:SELR_11650"/>
<dbReference type="InterPro" id="IPR006179">
    <property type="entry name" value="5_nucleotidase/apyrase"/>
</dbReference>
<dbReference type="PANTHER" id="PTHR11575">
    <property type="entry name" value="5'-NUCLEOTIDASE-RELATED"/>
    <property type="match status" value="1"/>
</dbReference>
<evidence type="ECO:0000259" key="4">
    <source>
        <dbReference type="Pfam" id="PF02872"/>
    </source>
</evidence>
<dbReference type="GO" id="GO:0046872">
    <property type="term" value="F:metal ion binding"/>
    <property type="evidence" value="ECO:0007669"/>
    <property type="project" value="InterPro"/>
</dbReference>
<feature type="chain" id="PRO_5039748614" evidence="2">
    <location>
        <begin position="22"/>
        <end position="510"/>
    </location>
</feature>
<sequence length="510" mass="54928">MWKKKLTALVLGVMLALPVSAGASVQKDGVHITILHTNDIHARVEGNAEQKITGMEWIAGGIRAQKAADEDTLALDGGDTFHGLPIINLSKGANMAVLMNLAGYDAMTPGNHDFNYGEKRLLELAQMLNFPILSANTYDKEQKSYLFRPYKSFTFNGVKVAVIGLTTPEVAFKTNPANVTDVFFGNPVTAAKDMMAKLRKNHDVVIGLMHMGVDKSSEFTSERIAKEVPGFDVIIDGHSHTMLPKGLRVGRTLICQTGCYDNELGKVELVVKGHKVRKAEASLLDEQAVEKLAGQPDAGVQQALTEMKAQTTNELNKVVAASPRTLTSAREIVRTRESELGNLTADALRAVTGADAAFANGGGLRADLPQGKITKGTILTIFPFGNTVCKVELKGETIKAALEHSVEYVPASFGGFMNVSGLTFDMDSKAPAGSRVSNVRINDQPLELNKVYTVAMNDFTAAGGDGYDMLKGAKLLGVYGALEDIVVEYIRTHGVKDIEVGRITDNVHVK</sequence>
<feature type="domain" description="5'-Nucleotidase C-terminal" evidence="4">
    <location>
        <begin position="329"/>
        <end position="471"/>
    </location>
</feature>
<dbReference type="InterPro" id="IPR004843">
    <property type="entry name" value="Calcineurin-like_PHP"/>
</dbReference>
<dbReference type="Pfam" id="PF00149">
    <property type="entry name" value="Metallophos"/>
    <property type="match status" value="1"/>
</dbReference>
<dbReference type="PATRIC" id="fig|927704.6.peg.1200"/>
<feature type="signal peptide" evidence="2">
    <location>
        <begin position="1"/>
        <end position="21"/>
    </location>
</feature>
<keyword evidence="2" id="KW-0547">Nucleotide-binding</keyword>
<dbReference type="PANTHER" id="PTHR11575:SF24">
    <property type="entry name" value="5'-NUCLEOTIDASE"/>
    <property type="match status" value="1"/>
</dbReference>
<dbReference type="Pfam" id="PF02872">
    <property type="entry name" value="5_nucleotid_C"/>
    <property type="match status" value="1"/>
</dbReference>
<dbReference type="InterPro" id="IPR006146">
    <property type="entry name" value="5'-Nucleotdase_CS"/>
</dbReference>
<reference evidence="5 6" key="1">
    <citation type="submission" date="2011-10" db="EMBL/GenBank/DDBJ databases">
        <title>Whole genome sequence of Selenomonas ruminantium subsp. lactilytica TAM6421.</title>
        <authorList>
            <person name="Oguchi A."/>
            <person name="Ankai A."/>
            <person name="Kaneko J."/>
            <person name="Yamada-Narita S."/>
            <person name="Fukui S."/>
            <person name="Takahashi M."/>
            <person name="Onodera T."/>
            <person name="Kojima S."/>
            <person name="Fushimi T."/>
            <person name="Abe N."/>
            <person name="Kamio Y."/>
            <person name="Yamazaki S."/>
            <person name="Fujita N."/>
        </authorList>
    </citation>
    <scope>NUCLEOTIDE SEQUENCE [LARGE SCALE GENOMIC DNA]</scope>
    <source>
        <strain evidence="6">NBRC 103574 / TAM6421</strain>
    </source>
</reference>
<comment type="similarity">
    <text evidence="2">Belongs to the 5'-nucleotidase family.</text>
</comment>
<name>I0GQ36_SELRL</name>
<dbReference type="AlphaFoldDB" id="I0GQ36"/>
<evidence type="ECO:0000313" key="6">
    <source>
        <dbReference type="Proteomes" id="UP000007887"/>
    </source>
</evidence>
<dbReference type="SUPFAM" id="SSF56300">
    <property type="entry name" value="Metallo-dependent phosphatases"/>
    <property type="match status" value="1"/>
</dbReference>
<dbReference type="InterPro" id="IPR036907">
    <property type="entry name" value="5'-Nucleotdase_C_sf"/>
</dbReference>
<dbReference type="GO" id="GO:0000166">
    <property type="term" value="F:nucleotide binding"/>
    <property type="evidence" value="ECO:0007669"/>
    <property type="project" value="UniProtKB-KW"/>
</dbReference>
<dbReference type="Gene3D" id="3.60.21.10">
    <property type="match status" value="1"/>
</dbReference>
<accession>I0GQ36</accession>